<dbReference type="Pfam" id="PF00106">
    <property type="entry name" value="adh_short"/>
    <property type="match status" value="1"/>
</dbReference>
<accession>A0A0A0K0X4</accession>
<dbReference type="PROSITE" id="PS00061">
    <property type="entry name" value="ADH_SHORT"/>
    <property type="match status" value="1"/>
</dbReference>
<dbReference type="PANTHER" id="PTHR43658:SF8">
    <property type="entry name" value="17-BETA-HYDROXYSTEROID DEHYDROGENASE 14-RELATED"/>
    <property type="match status" value="1"/>
</dbReference>
<dbReference type="EMBL" id="AVPL01000010">
    <property type="protein sequence ID" value="KGN41967.1"/>
    <property type="molecule type" value="Genomic_DNA"/>
</dbReference>
<dbReference type="InterPro" id="IPR002347">
    <property type="entry name" value="SDR_fam"/>
</dbReference>
<dbReference type="InterPro" id="IPR020904">
    <property type="entry name" value="Sc_DH/Rdtase_CS"/>
</dbReference>
<keyword evidence="2" id="KW-0560">Oxidoreductase</keyword>
<dbReference type="eggNOG" id="COG1028">
    <property type="taxonomic scope" value="Bacteria"/>
</dbReference>
<evidence type="ECO:0000256" key="3">
    <source>
        <dbReference type="RuleBase" id="RU000363"/>
    </source>
</evidence>
<comment type="caution">
    <text evidence="4">The sequence shown here is derived from an EMBL/GenBank/DDBJ whole genome shotgun (WGS) entry which is preliminary data.</text>
</comment>
<dbReference type="PRINTS" id="PR00080">
    <property type="entry name" value="SDRFAMILY"/>
</dbReference>
<dbReference type="GO" id="GO:0016491">
    <property type="term" value="F:oxidoreductase activity"/>
    <property type="evidence" value="ECO:0007669"/>
    <property type="project" value="UniProtKB-KW"/>
</dbReference>
<sequence length="258" mass="26449">MKTNFSGDVAIVTGGAGGLGEASVRALVNAGCAVVIADMNDEKGEALAAELGDDVRYVRTDVLDDDAVGAAIKAAASLGTLRYAVTSHGGFGVADRVVNREGTPAPLDGFRKTVDLYLTGTYNVLRLVAAAVAAAEPNEDGERGAIVTTASIAAYEGQIGQTSYAAAKAGVVGLTLAAARDLSAAGIRVVCIAPGTMRTPIMESVGPDMLAKFEAAVPFPKRLGRPEEYGGLVTHALSNPYLNGEVIRLDGAQRFGPR</sequence>
<proteinExistence type="inferred from homology"/>
<comment type="similarity">
    <text evidence="1 3">Belongs to the short-chain dehydrogenases/reductases (SDR) family.</text>
</comment>
<dbReference type="Gene3D" id="3.40.50.720">
    <property type="entry name" value="NAD(P)-binding Rossmann-like Domain"/>
    <property type="match status" value="1"/>
</dbReference>
<name>A0A0A0K0X4_9MICO</name>
<evidence type="ECO:0000256" key="2">
    <source>
        <dbReference type="ARBA" id="ARBA00023002"/>
    </source>
</evidence>
<gene>
    <name evidence="4" type="ORF">N801_03735</name>
</gene>
<dbReference type="SUPFAM" id="SSF51735">
    <property type="entry name" value="NAD(P)-binding Rossmann-fold domains"/>
    <property type="match status" value="1"/>
</dbReference>
<reference evidence="4 5" key="1">
    <citation type="submission" date="2013-08" db="EMBL/GenBank/DDBJ databases">
        <title>The genome sequence of Knoellia aerolata.</title>
        <authorList>
            <person name="Zhu W."/>
            <person name="Wang G."/>
        </authorList>
    </citation>
    <scope>NUCLEOTIDE SEQUENCE [LARGE SCALE GENOMIC DNA]</scope>
    <source>
        <strain evidence="4 5">DSM 18566</strain>
    </source>
</reference>
<dbReference type="STRING" id="1385519.N801_03735"/>
<dbReference type="OrthoDB" id="9795647at2"/>
<dbReference type="PRINTS" id="PR00081">
    <property type="entry name" value="GDHRDH"/>
</dbReference>
<dbReference type="InterPro" id="IPR036291">
    <property type="entry name" value="NAD(P)-bd_dom_sf"/>
</dbReference>
<evidence type="ECO:0000313" key="4">
    <source>
        <dbReference type="EMBL" id="KGN41967.1"/>
    </source>
</evidence>
<evidence type="ECO:0000313" key="5">
    <source>
        <dbReference type="Proteomes" id="UP000030013"/>
    </source>
</evidence>
<dbReference type="Proteomes" id="UP000030013">
    <property type="component" value="Unassembled WGS sequence"/>
</dbReference>
<dbReference type="AlphaFoldDB" id="A0A0A0K0X4"/>
<protein>
    <submittedName>
        <fullName evidence="4">Short-chain dehydrogenase</fullName>
    </submittedName>
</protein>
<dbReference type="RefSeq" id="WP_035934904.1">
    <property type="nucleotide sequence ID" value="NZ_AVPL01000010.1"/>
</dbReference>
<evidence type="ECO:0000256" key="1">
    <source>
        <dbReference type="ARBA" id="ARBA00006484"/>
    </source>
</evidence>
<dbReference type="PANTHER" id="PTHR43658">
    <property type="entry name" value="SHORT-CHAIN DEHYDROGENASE/REDUCTASE"/>
    <property type="match status" value="1"/>
</dbReference>
<organism evidence="4 5">
    <name type="scientific">Knoellia aerolata DSM 18566</name>
    <dbReference type="NCBI Taxonomy" id="1385519"/>
    <lineage>
        <taxon>Bacteria</taxon>
        <taxon>Bacillati</taxon>
        <taxon>Actinomycetota</taxon>
        <taxon>Actinomycetes</taxon>
        <taxon>Micrococcales</taxon>
        <taxon>Intrasporangiaceae</taxon>
        <taxon>Knoellia</taxon>
    </lineage>
</organism>
<keyword evidence="5" id="KW-1185">Reference proteome</keyword>